<sequence>MIVLRRLALAALALERAHAFGDVRELNDETFDSVVDGSAHFESDVILARVDTEESPKVGKRFAIDGHPIFRWFKKGGVADDKFYFVHYSGRMANTFLKMIGERTGGEYPKLDIEVSKVRKIKSDDFESVVLDPARHTLCAMYTPWTESKFVVEALDGVAKIASMAGANVDVVKMGIDRVYERDVADKYDCKGYPCYFLFKAGAPADATPVRYEGADDEVERFVEFVNKETGLDLDPLATTRKVEIGRVAKLDALLGGDDAAATLEAAAAYLPADQEAYGAYYVKVAKKLADGEAPSYLADEIARIAKLLKDTSLSSAKRKDFSARKNILNAFAELRNYCECRSAEVGVAGDAARAGLGPALFAPGSCRVSRRAMVDYAKAPGRLTVVVMAYLPEQNGRLNKLVCSYARSEMIRKVLLLWNGPHDNVPNTTCARGWRSQQEGFHYASLTSPKREGRRGPEAELEVVVERKNTLLNRYRHGRRCATEAVLLQDDDIFHHRETLEAFSWMHAAAPAQVLGTYPERDWQVNAETGEYAYVFHPQKTKSKQYSFLLGQTSVVGRDTLSDFLSGAPRQALAYIVSHKPTCEDLTLHYFNSNRSGLPPVVFSDLKPDQIMGARGHQMHTSVSRRAWNKRRERCLNRLAADFSRMPLVKSACRVRGNITRVLQRVAAGERGLWKHTNAAERDRDALDPRMVVELGPAFAASLPPAATSAAAFTRRLSDGERDGEAPSEATVAWCAATLEREGVCVLENVVSVPRADELHEAWAASWAALAKIYEPCAAMYDGRYSGVAPRFAELAPRGPRRVAMSTFSSPATVANGVLGAVMRRSLGDDATCFVENTIVSLPGSRDQRIHCDAGHLFDPADVGVLPAHHHSCFLALVDQTAATGNTAFAPGTHRSEAGGLESKRPGRPLPPDAAFVDA</sequence>
<feature type="domain" description="Endoplasmic reticulum resident protein 29 C-terminal" evidence="7">
    <location>
        <begin position="259"/>
        <end position="332"/>
    </location>
</feature>
<evidence type="ECO:0000259" key="8">
    <source>
        <dbReference type="Pfam" id="PF09258"/>
    </source>
</evidence>
<dbReference type="InterPro" id="IPR008775">
    <property type="entry name" value="Phytyl_CoA_dOase-like"/>
</dbReference>
<feature type="domain" description="Glycosyl transferase 64" evidence="8">
    <location>
        <begin position="385"/>
        <end position="657"/>
    </location>
</feature>
<dbReference type="InterPro" id="IPR029044">
    <property type="entry name" value="Nucleotide-diphossugar_trans"/>
</dbReference>
<feature type="region of interest" description="Disordered" evidence="5">
    <location>
        <begin position="892"/>
        <end position="920"/>
    </location>
</feature>
<dbReference type="GO" id="GO:0016757">
    <property type="term" value="F:glycosyltransferase activity"/>
    <property type="evidence" value="ECO:0007669"/>
    <property type="project" value="InterPro"/>
</dbReference>
<evidence type="ECO:0000256" key="1">
    <source>
        <dbReference type="ARBA" id="ARBA00004370"/>
    </source>
</evidence>
<organism evidence="10">
    <name type="scientific">Aureococcus anophagefferens</name>
    <name type="common">Harmful bloom alga</name>
    <dbReference type="NCBI Taxonomy" id="44056"/>
    <lineage>
        <taxon>Eukaryota</taxon>
        <taxon>Sar</taxon>
        <taxon>Stramenopiles</taxon>
        <taxon>Ochrophyta</taxon>
        <taxon>Pelagophyceae</taxon>
        <taxon>Pelagomonadales</taxon>
        <taxon>Pelagomonadaceae</taxon>
        <taxon>Aureococcus</taxon>
    </lineage>
</organism>
<comment type="subcellular location">
    <subcellularLocation>
        <location evidence="1">Membrane</location>
    </subcellularLocation>
</comment>
<feature type="signal peptide" evidence="6">
    <location>
        <begin position="1"/>
        <end position="19"/>
    </location>
</feature>
<proteinExistence type="predicted"/>
<dbReference type="Gene3D" id="3.90.550.10">
    <property type="entry name" value="Spore Coat Polysaccharide Biosynthesis Protein SpsA, Chain A"/>
    <property type="match status" value="1"/>
</dbReference>
<keyword evidence="4" id="KW-1015">Disulfide bond</keyword>
<evidence type="ECO:0000313" key="10">
    <source>
        <dbReference type="Proteomes" id="UP000002729"/>
    </source>
</evidence>
<evidence type="ECO:0000259" key="7">
    <source>
        <dbReference type="Pfam" id="PF07749"/>
    </source>
</evidence>
<dbReference type="eggNOG" id="KOG1022">
    <property type="taxonomic scope" value="Eukaryota"/>
</dbReference>
<dbReference type="Gene3D" id="3.40.30.10">
    <property type="entry name" value="Glutaredoxin"/>
    <property type="match status" value="1"/>
</dbReference>
<keyword evidence="2" id="KW-0808">Transferase</keyword>
<dbReference type="InterPro" id="IPR011679">
    <property type="entry name" value="ERp29_C"/>
</dbReference>
<evidence type="ECO:0000256" key="2">
    <source>
        <dbReference type="ARBA" id="ARBA00022679"/>
    </source>
</evidence>
<protein>
    <recommendedName>
        <fullName evidence="11">Thioredoxin domain-containing protein</fullName>
    </recommendedName>
</protein>
<evidence type="ECO:0000256" key="5">
    <source>
        <dbReference type="SAM" id="MobiDB-lite"/>
    </source>
</evidence>
<name>F0YQ46_AURAN</name>
<dbReference type="InterPro" id="IPR004263">
    <property type="entry name" value="Exostosin"/>
</dbReference>
<dbReference type="EMBL" id="GL833325">
    <property type="protein sequence ID" value="EGB02763.1"/>
    <property type="molecule type" value="Genomic_DNA"/>
</dbReference>
<dbReference type="Pfam" id="PF09258">
    <property type="entry name" value="Glyco_transf_64"/>
    <property type="match status" value="1"/>
</dbReference>
<evidence type="ECO:0008006" key="11">
    <source>
        <dbReference type="Google" id="ProtNLM"/>
    </source>
</evidence>
<feature type="non-terminal residue" evidence="9">
    <location>
        <position position="920"/>
    </location>
</feature>
<dbReference type="InterPro" id="IPR036249">
    <property type="entry name" value="Thioredoxin-like_sf"/>
</dbReference>
<reference evidence="9 10" key="1">
    <citation type="journal article" date="2011" name="Proc. Natl. Acad. Sci. U.S.A.">
        <title>Niche of harmful alga Aureococcus anophagefferens revealed through ecogenomics.</title>
        <authorList>
            <person name="Gobler C.J."/>
            <person name="Berry D.L."/>
            <person name="Dyhrman S.T."/>
            <person name="Wilhelm S.W."/>
            <person name="Salamov A."/>
            <person name="Lobanov A.V."/>
            <person name="Zhang Y."/>
            <person name="Collier J.L."/>
            <person name="Wurch L.L."/>
            <person name="Kustka A.B."/>
            <person name="Dill B.D."/>
            <person name="Shah M."/>
            <person name="VerBerkmoes N.C."/>
            <person name="Kuo A."/>
            <person name="Terry A."/>
            <person name="Pangilinan J."/>
            <person name="Lindquist E.A."/>
            <person name="Lucas S."/>
            <person name="Paulsen I.T."/>
            <person name="Hattenrath-Lehmann T.K."/>
            <person name="Talmage S.C."/>
            <person name="Walker E.A."/>
            <person name="Koch F."/>
            <person name="Burson A.M."/>
            <person name="Marcoval M.A."/>
            <person name="Tang Y.Z."/>
            <person name="Lecleir G.R."/>
            <person name="Coyne K.J."/>
            <person name="Berg G.M."/>
            <person name="Bertrand E.M."/>
            <person name="Saito M.A."/>
            <person name="Gladyshev V.N."/>
            <person name="Grigoriev I.V."/>
        </authorList>
    </citation>
    <scope>NUCLEOTIDE SEQUENCE [LARGE SCALE GENOMIC DNA]</scope>
    <source>
        <strain evidence="10">CCMP 1984</strain>
    </source>
</reference>
<feature type="chain" id="PRO_5003261220" description="Thioredoxin domain-containing protein" evidence="6">
    <location>
        <begin position="20"/>
        <end position="920"/>
    </location>
</feature>
<dbReference type="Pfam" id="PF07749">
    <property type="entry name" value="ERp29"/>
    <property type="match status" value="1"/>
</dbReference>
<dbReference type="Gene3D" id="1.20.1150.12">
    <property type="entry name" value="Endoplasmic reticulum resident protein 29, C-terminal domain"/>
    <property type="match status" value="1"/>
</dbReference>
<keyword evidence="6" id="KW-0732">Signal</keyword>
<dbReference type="SUPFAM" id="SSF47933">
    <property type="entry name" value="ERP29 C domain-like"/>
    <property type="match status" value="1"/>
</dbReference>
<dbReference type="SUPFAM" id="SSF52833">
    <property type="entry name" value="Thioredoxin-like"/>
    <property type="match status" value="2"/>
</dbReference>
<dbReference type="RefSeq" id="XP_009042538.1">
    <property type="nucleotide sequence ID" value="XM_009044290.1"/>
</dbReference>
<dbReference type="PANTHER" id="PTHR48261">
    <property type="entry name" value="ACETYLGLUCOSAMINYLTRANSFERASE"/>
    <property type="match status" value="1"/>
</dbReference>
<dbReference type="Proteomes" id="UP000002729">
    <property type="component" value="Unassembled WGS sequence"/>
</dbReference>
<dbReference type="GO" id="GO:0005783">
    <property type="term" value="C:endoplasmic reticulum"/>
    <property type="evidence" value="ECO:0007669"/>
    <property type="project" value="InterPro"/>
</dbReference>
<dbReference type="OrthoDB" id="203987at2759"/>
<evidence type="ECO:0000256" key="3">
    <source>
        <dbReference type="ARBA" id="ARBA00023136"/>
    </source>
</evidence>
<keyword evidence="10" id="KW-1185">Reference proteome</keyword>
<keyword evidence="3" id="KW-0472">Membrane</keyword>
<dbReference type="InterPro" id="IPR036356">
    <property type="entry name" value="ERp29_C_sf"/>
</dbReference>
<evidence type="ECO:0000256" key="4">
    <source>
        <dbReference type="ARBA" id="ARBA00023157"/>
    </source>
</evidence>
<feature type="compositionally biased region" description="Basic and acidic residues" evidence="5">
    <location>
        <begin position="895"/>
        <end position="906"/>
    </location>
</feature>
<dbReference type="CDD" id="cd02961">
    <property type="entry name" value="PDI_a_family"/>
    <property type="match status" value="1"/>
</dbReference>
<dbReference type="Pfam" id="PF05721">
    <property type="entry name" value="PhyH"/>
    <property type="match status" value="1"/>
</dbReference>
<accession>F0YQ46</accession>
<evidence type="ECO:0000313" key="9">
    <source>
        <dbReference type="EMBL" id="EGB02763.1"/>
    </source>
</evidence>
<gene>
    <name evidence="9" type="ORF">AURANDRAFT_68587</name>
</gene>
<dbReference type="AlphaFoldDB" id="F0YQ46"/>
<dbReference type="KEGG" id="aaf:AURANDRAFT_68587"/>
<dbReference type="GO" id="GO:0016020">
    <property type="term" value="C:membrane"/>
    <property type="evidence" value="ECO:0007669"/>
    <property type="project" value="UniProtKB-SubCell"/>
</dbReference>
<dbReference type="PANTHER" id="PTHR48261:SF2">
    <property type="entry name" value="ACETYLGLUCOSAMINYLTRANSFERASE"/>
    <property type="match status" value="1"/>
</dbReference>
<dbReference type="SUPFAM" id="SSF51197">
    <property type="entry name" value="Clavaminate synthase-like"/>
    <property type="match status" value="1"/>
</dbReference>
<dbReference type="eggNOG" id="KOG0191">
    <property type="taxonomic scope" value="Eukaryota"/>
</dbReference>
<dbReference type="InParanoid" id="F0YQ46"/>
<dbReference type="Gene3D" id="2.60.120.620">
    <property type="entry name" value="q2cbj1_9rhob like domain"/>
    <property type="match status" value="1"/>
</dbReference>
<dbReference type="GeneID" id="20226896"/>
<evidence type="ECO:0000256" key="6">
    <source>
        <dbReference type="SAM" id="SignalP"/>
    </source>
</evidence>
<dbReference type="InterPro" id="IPR015338">
    <property type="entry name" value="GT64_dom"/>
</dbReference>